<proteinExistence type="inferred from homology"/>
<feature type="transmembrane region" description="Helical" evidence="6">
    <location>
        <begin position="340"/>
        <end position="360"/>
    </location>
</feature>
<feature type="transmembrane region" description="Helical" evidence="6">
    <location>
        <begin position="213"/>
        <end position="235"/>
    </location>
</feature>
<evidence type="ECO:0000313" key="8">
    <source>
        <dbReference type="Proteomes" id="UP001177140"/>
    </source>
</evidence>
<feature type="transmembrane region" description="Helical" evidence="6">
    <location>
        <begin position="187"/>
        <end position="207"/>
    </location>
</feature>
<dbReference type="AlphaFoldDB" id="A0AA41V3M7"/>
<keyword evidence="5 6" id="KW-0472">Membrane</keyword>
<dbReference type="GO" id="GO:0042910">
    <property type="term" value="F:xenobiotic transmembrane transporter activity"/>
    <property type="evidence" value="ECO:0007669"/>
    <property type="project" value="InterPro"/>
</dbReference>
<keyword evidence="8" id="KW-1185">Reference proteome</keyword>
<evidence type="ECO:0000256" key="1">
    <source>
        <dbReference type="ARBA" id="ARBA00004141"/>
    </source>
</evidence>
<feature type="transmembrane region" description="Helical" evidence="6">
    <location>
        <begin position="73"/>
        <end position="100"/>
    </location>
</feature>
<evidence type="ECO:0000256" key="3">
    <source>
        <dbReference type="ARBA" id="ARBA00022692"/>
    </source>
</evidence>
<feature type="transmembrane region" description="Helical" evidence="6">
    <location>
        <begin position="121"/>
        <end position="138"/>
    </location>
</feature>
<accession>A0AA41V3M7</accession>
<feature type="transmembrane region" description="Helical" evidence="6">
    <location>
        <begin position="439"/>
        <end position="460"/>
    </location>
</feature>
<dbReference type="PANTHER" id="PTHR11206">
    <property type="entry name" value="MULTIDRUG RESISTANCE PROTEIN"/>
    <property type="match status" value="1"/>
</dbReference>
<comment type="caution">
    <text evidence="7">The sequence shown here is derived from an EMBL/GenBank/DDBJ whole genome shotgun (WGS) entry which is preliminary data.</text>
</comment>
<evidence type="ECO:0000256" key="6">
    <source>
        <dbReference type="RuleBase" id="RU004914"/>
    </source>
</evidence>
<dbReference type="GO" id="GO:0015297">
    <property type="term" value="F:antiporter activity"/>
    <property type="evidence" value="ECO:0007669"/>
    <property type="project" value="InterPro"/>
</dbReference>
<gene>
    <name evidence="7" type="ORF">MKW94_018374</name>
</gene>
<dbReference type="NCBIfam" id="TIGR00797">
    <property type="entry name" value="matE"/>
    <property type="match status" value="1"/>
</dbReference>
<dbReference type="InterPro" id="IPR002528">
    <property type="entry name" value="MATE_fam"/>
</dbReference>
<comment type="similarity">
    <text evidence="2 6">Belongs to the multi antimicrobial extrusion (MATE) (TC 2.A.66.1) family.</text>
</comment>
<keyword evidence="3 6" id="KW-0812">Transmembrane</keyword>
<dbReference type="Proteomes" id="UP001177140">
    <property type="component" value="Unassembled WGS sequence"/>
</dbReference>
<feature type="transmembrane region" description="Helical" evidence="6">
    <location>
        <begin position="409"/>
        <end position="433"/>
    </location>
</feature>
<evidence type="ECO:0000256" key="4">
    <source>
        <dbReference type="ARBA" id="ARBA00022989"/>
    </source>
</evidence>
<organism evidence="7 8">
    <name type="scientific">Papaver nudicaule</name>
    <name type="common">Iceland poppy</name>
    <dbReference type="NCBI Taxonomy" id="74823"/>
    <lineage>
        <taxon>Eukaryota</taxon>
        <taxon>Viridiplantae</taxon>
        <taxon>Streptophyta</taxon>
        <taxon>Embryophyta</taxon>
        <taxon>Tracheophyta</taxon>
        <taxon>Spermatophyta</taxon>
        <taxon>Magnoliopsida</taxon>
        <taxon>Ranunculales</taxon>
        <taxon>Papaveraceae</taxon>
        <taxon>Papaveroideae</taxon>
        <taxon>Papaver</taxon>
    </lineage>
</organism>
<evidence type="ECO:0000256" key="5">
    <source>
        <dbReference type="ARBA" id="ARBA00023136"/>
    </source>
</evidence>
<reference evidence="7" key="1">
    <citation type="submission" date="2022-03" db="EMBL/GenBank/DDBJ databases">
        <title>A functionally conserved STORR gene fusion in Papaver species that diverged 16.8 million years ago.</title>
        <authorList>
            <person name="Catania T."/>
        </authorList>
    </citation>
    <scope>NUCLEOTIDE SEQUENCE</scope>
    <source>
        <strain evidence="7">S-191538</strain>
    </source>
</reference>
<protein>
    <recommendedName>
        <fullName evidence="6">Protein DETOXIFICATION</fullName>
    </recommendedName>
    <alternativeName>
        <fullName evidence="6">Multidrug and toxic compound extrusion protein</fullName>
    </alternativeName>
</protein>
<sequence length="483" mass="53058">MEVEESSLPLLLPTNETKPEFDGGGTDLVERIWIESKKHWHISGPAIFSRFAMYSVTIITQAFAGHLSDIDLVAITIATLFIISISFGFLLGVASGLETLCGQAYGAKQYQMMGIYLQRSWIVLFFTAILLLPMFVFADPLLRLLGQSDEVAEKAGIVSIWLIPLHFSFAFQFPLQRFLQCQLKTAVIAWVAGFAVVLHVFISWVFVYMFNVGLIGTAITLDFSWWVTVLGMYLYMVCGGCPHSWNGFSTQAFSGLWDFFKLSTASGIMLGLENWYYRILIIASASLSSNQVVVNALSICISIYGWESMITLGFFAATGVRVACELGAGNGKAAKFAMKVALVTSISVGFFFWLIIMVFNKNLAMIFTSTATVVGAVNELAPLLAFTVLLNCIQPVLSGVAVGSGWQSIVAYINIVSYYIIGTPLGFFLALSLHLGIKGLWAGLLTGTVVQTLILTFITVRCDWEKQAKETSINLYKVGSLKQ</sequence>
<feature type="transmembrane region" description="Helical" evidence="6">
    <location>
        <begin position="158"/>
        <end position="175"/>
    </location>
</feature>
<evidence type="ECO:0000313" key="7">
    <source>
        <dbReference type="EMBL" id="MCL7033305.1"/>
    </source>
</evidence>
<dbReference type="GO" id="GO:0016020">
    <property type="term" value="C:membrane"/>
    <property type="evidence" value="ECO:0007669"/>
    <property type="project" value="UniProtKB-SubCell"/>
</dbReference>
<dbReference type="EMBL" id="JAJJMA010133209">
    <property type="protein sequence ID" value="MCL7033305.1"/>
    <property type="molecule type" value="Genomic_DNA"/>
</dbReference>
<evidence type="ECO:0000256" key="2">
    <source>
        <dbReference type="ARBA" id="ARBA00010199"/>
    </source>
</evidence>
<dbReference type="InterPro" id="IPR045069">
    <property type="entry name" value="MATE_euk"/>
</dbReference>
<comment type="caution">
    <text evidence="6">Lacks conserved residue(s) required for the propagation of feature annotation.</text>
</comment>
<keyword evidence="4 6" id="KW-1133">Transmembrane helix</keyword>
<comment type="subcellular location">
    <subcellularLocation>
        <location evidence="1">Membrane</location>
        <topology evidence="1">Multi-pass membrane protein</topology>
    </subcellularLocation>
</comment>
<dbReference type="GO" id="GO:1990961">
    <property type="term" value="P:xenobiotic detoxification by transmembrane export across the plasma membrane"/>
    <property type="evidence" value="ECO:0007669"/>
    <property type="project" value="InterPro"/>
</dbReference>
<feature type="transmembrane region" description="Helical" evidence="6">
    <location>
        <begin position="380"/>
        <end position="402"/>
    </location>
</feature>
<name>A0AA41V3M7_PAPNU</name>
<dbReference type="Pfam" id="PF01554">
    <property type="entry name" value="MatE"/>
    <property type="match status" value="2"/>
</dbReference>
<dbReference type="CDD" id="cd13132">
    <property type="entry name" value="MATE_eukaryotic"/>
    <property type="match status" value="1"/>
</dbReference>